<evidence type="ECO:0000259" key="4">
    <source>
        <dbReference type="PROSITE" id="PS50119"/>
    </source>
</evidence>
<name>A0A0R3WX37_HYDTA</name>
<dbReference type="EMBL" id="UYWX01006994">
    <property type="protein sequence ID" value="VDM26668.1"/>
    <property type="molecule type" value="Genomic_DNA"/>
</dbReference>
<dbReference type="InterPro" id="IPR013083">
    <property type="entry name" value="Znf_RING/FYVE/PHD"/>
</dbReference>
<dbReference type="WBParaSite" id="TTAC_0000532701-mRNA-1">
    <property type="protein sequence ID" value="TTAC_0000532701-mRNA-1"/>
    <property type="gene ID" value="TTAC_0000532701"/>
</dbReference>
<protein>
    <submittedName>
        <fullName evidence="7">B box-type domain-containing protein</fullName>
    </submittedName>
</protein>
<gene>
    <name evidence="5" type="ORF">TTAC_LOCUS5312</name>
</gene>
<dbReference type="STRING" id="6205.A0A0R3WX37"/>
<dbReference type="GO" id="GO:0008270">
    <property type="term" value="F:zinc ion binding"/>
    <property type="evidence" value="ECO:0007669"/>
    <property type="project" value="UniProtKB-KW"/>
</dbReference>
<keyword evidence="2" id="KW-0863">Zinc-finger</keyword>
<dbReference type="OrthoDB" id="9416842at2759"/>
<evidence type="ECO:0000313" key="5">
    <source>
        <dbReference type="EMBL" id="VDM26668.1"/>
    </source>
</evidence>
<evidence type="ECO:0000313" key="6">
    <source>
        <dbReference type="Proteomes" id="UP000274429"/>
    </source>
</evidence>
<feature type="compositionally biased region" description="Basic and acidic residues" evidence="3">
    <location>
        <begin position="78"/>
        <end position="92"/>
    </location>
</feature>
<dbReference type="Gene3D" id="3.30.40.10">
    <property type="entry name" value="Zinc/RING finger domain, C3HC4 (zinc finger)"/>
    <property type="match status" value="1"/>
</dbReference>
<evidence type="ECO:0000256" key="2">
    <source>
        <dbReference type="PROSITE-ProRule" id="PRU00024"/>
    </source>
</evidence>
<keyword evidence="2" id="KW-0862">Zinc</keyword>
<feature type="domain" description="B box-type" evidence="4">
    <location>
        <begin position="111"/>
        <end position="155"/>
    </location>
</feature>
<dbReference type="PROSITE" id="PS50119">
    <property type="entry name" value="ZF_BBOX"/>
    <property type="match status" value="1"/>
</dbReference>
<dbReference type="InterPro" id="IPR000315">
    <property type="entry name" value="Znf_B-box"/>
</dbReference>
<proteinExistence type="predicted"/>
<reference evidence="5 6" key="2">
    <citation type="submission" date="2018-11" db="EMBL/GenBank/DDBJ databases">
        <authorList>
            <consortium name="Pathogen Informatics"/>
        </authorList>
    </citation>
    <scope>NUCLEOTIDE SEQUENCE [LARGE SCALE GENOMIC DNA]</scope>
</reference>
<reference evidence="7" key="1">
    <citation type="submission" date="2017-02" db="UniProtKB">
        <authorList>
            <consortium name="WormBaseParasite"/>
        </authorList>
    </citation>
    <scope>IDENTIFICATION</scope>
</reference>
<evidence type="ECO:0000313" key="7">
    <source>
        <dbReference type="WBParaSite" id="TTAC_0000532701-mRNA-1"/>
    </source>
</evidence>
<dbReference type="Proteomes" id="UP000274429">
    <property type="component" value="Unassembled WGS sequence"/>
</dbReference>
<evidence type="ECO:0000256" key="1">
    <source>
        <dbReference type="ARBA" id="ARBA00022723"/>
    </source>
</evidence>
<organism evidence="7">
    <name type="scientific">Hydatigena taeniaeformis</name>
    <name type="common">Feline tapeworm</name>
    <name type="synonym">Taenia taeniaeformis</name>
    <dbReference type="NCBI Taxonomy" id="6205"/>
    <lineage>
        <taxon>Eukaryota</taxon>
        <taxon>Metazoa</taxon>
        <taxon>Spiralia</taxon>
        <taxon>Lophotrochozoa</taxon>
        <taxon>Platyhelminthes</taxon>
        <taxon>Cestoda</taxon>
        <taxon>Eucestoda</taxon>
        <taxon>Cyclophyllidea</taxon>
        <taxon>Taeniidae</taxon>
        <taxon>Hydatigera</taxon>
    </lineage>
</organism>
<sequence>MLKIHHNSAACGGISDPYDLPCGHTFCLRPCLLPYAKTETVRCIYCHEEFDASALRPNYAVGARLCLIALQRDQEQKRGQTQERVVEDGGKGEEEELVDERGDGGNARILTRCSTCRSQTQAKLLTFCHHCYRRICVNCHAKHRDSYVERLRVKLSPLSLSKANLESQLSKLKSTLGIGKGTRGSILSAVENAAIELRTAADKALEAATTKLDVAVNADFKIADEVLCRITNLSVKVARAKDISTSITDL</sequence>
<feature type="region of interest" description="Disordered" evidence="3">
    <location>
        <begin position="78"/>
        <end position="101"/>
    </location>
</feature>
<evidence type="ECO:0000256" key="3">
    <source>
        <dbReference type="SAM" id="MobiDB-lite"/>
    </source>
</evidence>
<accession>A0A0R3WX37</accession>
<keyword evidence="6" id="KW-1185">Reference proteome</keyword>
<keyword evidence="1" id="KW-0479">Metal-binding</keyword>
<dbReference type="SUPFAM" id="SSF57850">
    <property type="entry name" value="RING/U-box"/>
    <property type="match status" value="1"/>
</dbReference>
<dbReference type="AlphaFoldDB" id="A0A0R3WX37"/>